<protein>
    <submittedName>
        <fullName evidence="2">Uncharacterized protein</fullName>
    </submittedName>
</protein>
<dbReference type="Proteomes" id="UP000198211">
    <property type="component" value="Unassembled WGS sequence"/>
</dbReference>
<feature type="region of interest" description="Disordered" evidence="1">
    <location>
        <begin position="1"/>
        <end position="20"/>
    </location>
</feature>
<evidence type="ECO:0000313" key="2">
    <source>
        <dbReference type="EMBL" id="OWY91290.1"/>
    </source>
</evidence>
<feature type="compositionally biased region" description="Basic and acidic residues" evidence="1">
    <location>
        <begin position="1"/>
        <end position="18"/>
    </location>
</feature>
<sequence>LERGLKESEAARKEDQRTAKNIQEFHVGQLRDLRATSTKIQVDVPTVAPKPATAEPTGNSYPRVATAQRGVIMGEGVEVRPGPGLKYVPGVALDQLRAEEFP</sequence>
<organism evidence="2 3">
    <name type="scientific">Phytophthora megakarya</name>
    <dbReference type="NCBI Taxonomy" id="4795"/>
    <lineage>
        <taxon>Eukaryota</taxon>
        <taxon>Sar</taxon>
        <taxon>Stramenopiles</taxon>
        <taxon>Oomycota</taxon>
        <taxon>Peronosporomycetes</taxon>
        <taxon>Peronosporales</taxon>
        <taxon>Peronosporaceae</taxon>
        <taxon>Phytophthora</taxon>
    </lineage>
</organism>
<accession>A0A225UEE8</accession>
<dbReference type="EMBL" id="NBNE01020601">
    <property type="protein sequence ID" value="OWY91290.1"/>
    <property type="molecule type" value="Genomic_DNA"/>
</dbReference>
<keyword evidence="3" id="KW-1185">Reference proteome</keyword>
<dbReference type="OrthoDB" id="117882at2759"/>
<evidence type="ECO:0000256" key="1">
    <source>
        <dbReference type="SAM" id="MobiDB-lite"/>
    </source>
</evidence>
<name>A0A225UEE8_9STRA</name>
<feature type="non-terminal residue" evidence="2">
    <location>
        <position position="1"/>
    </location>
</feature>
<proteinExistence type="predicted"/>
<reference evidence="3" key="1">
    <citation type="submission" date="2017-03" db="EMBL/GenBank/DDBJ databases">
        <title>Phytopthora megakarya and P. palmivora, two closely related causual agents of cacao black pod achieved similar genome size and gene model numbers by different mechanisms.</title>
        <authorList>
            <person name="Ali S."/>
            <person name="Shao J."/>
            <person name="Larry D.J."/>
            <person name="Kronmiller B."/>
            <person name="Shen D."/>
            <person name="Strem M.D."/>
            <person name="Melnick R.L."/>
            <person name="Guiltinan M.J."/>
            <person name="Tyler B.M."/>
            <person name="Meinhardt L.W."/>
            <person name="Bailey B.A."/>
        </authorList>
    </citation>
    <scope>NUCLEOTIDE SEQUENCE [LARGE SCALE GENOMIC DNA]</scope>
    <source>
        <strain evidence="3">zdho120</strain>
    </source>
</reference>
<evidence type="ECO:0000313" key="3">
    <source>
        <dbReference type="Proteomes" id="UP000198211"/>
    </source>
</evidence>
<comment type="caution">
    <text evidence="2">The sequence shown here is derived from an EMBL/GenBank/DDBJ whole genome shotgun (WGS) entry which is preliminary data.</text>
</comment>
<gene>
    <name evidence="2" type="ORF">PHMEG_00040194</name>
</gene>
<dbReference type="AlphaFoldDB" id="A0A225UEE8"/>